<feature type="transmembrane region" description="Helical" evidence="6">
    <location>
        <begin position="34"/>
        <end position="52"/>
    </location>
</feature>
<evidence type="ECO:0000313" key="7">
    <source>
        <dbReference type="EMBL" id="SFI16078.1"/>
    </source>
</evidence>
<dbReference type="GO" id="GO:0005886">
    <property type="term" value="C:plasma membrane"/>
    <property type="evidence" value="ECO:0007669"/>
    <property type="project" value="UniProtKB-SubCell"/>
</dbReference>
<dbReference type="PANTHER" id="PTHR43701">
    <property type="entry name" value="MEMBRANE TRANSPORTER PROTEIN MJ0441-RELATED"/>
    <property type="match status" value="1"/>
</dbReference>
<name>A0A1I3FXW1_SELRU</name>
<dbReference type="RefSeq" id="WP_075444578.1">
    <property type="nucleotide sequence ID" value="NZ_FOQK01000018.1"/>
</dbReference>
<feature type="transmembrane region" description="Helical" evidence="6">
    <location>
        <begin position="228"/>
        <end position="251"/>
    </location>
</feature>
<feature type="transmembrane region" description="Helical" evidence="6">
    <location>
        <begin position="136"/>
        <end position="162"/>
    </location>
</feature>
<evidence type="ECO:0000256" key="2">
    <source>
        <dbReference type="ARBA" id="ARBA00009142"/>
    </source>
</evidence>
<comment type="subcellular location">
    <subcellularLocation>
        <location evidence="6">Cell membrane</location>
        <topology evidence="6">Multi-pass membrane protein</topology>
    </subcellularLocation>
    <subcellularLocation>
        <location evidence="1">Membrane</location>
        <topology evidence="1">Multi-pass membrane protein</topology>
    </subcellularLocation>
</comment>
<evidence type="ECO:0000256" key="1">
    <source>
        <dbReference type="ARBA" id="ARBA00004141"/>
    </source>
</evidence>
<reference evidence="7 8" key="1">
    <citation type="submission" date="2016-10" db="EMBL/GenBank/DDBJ databases">
        <authorList>
            <person name="de Groot N.N."/>
        </authorList>
    </citation>
    <scope>NUCLEOTIDE SEQUENCE [LARGE SCALE GENOMIC DNA]</scope>
    <source>
        <strain evidence="7 8">Z108</strain>
    </source>
</reference>
<feature type="transmembrane region" description="Helical" evidence="6">
    <location>
        <begin position="64"/>
        <end position="82"/>
    </location>
</feature>
<evidence type="ECO:0000256" key="4">
    <source>
        <dbReference type="ARBA" id="ARBA00022989"/>
    </source>
</evidence>
<dbReference type="InterPro" id="IPR002781">
    <property type="entry name" value="TM_pro_TauE-like"/>
</dbReference>
<keyword evidence="4 6" id="KW-1133">Transmembrane helix</keyword>
<evidence type="ECO:0000256" key="3">
    <source>
        <dbReference type="ARBA" id="ARBA00022692"/>
    </source>
</evidence>
<dbReference type="AlphaFoldDB" id="A0A1I3FXW1"/>
<dbReference type="Pfam" id="PF01925">
    <property type="entry name" value="TauE"/>
    <property type="match status" value="1"/>
</dbReference>
<feature type="transmembrane region" description="Helical" evidence="6">
    <location>
        <begin position="204"/>
        <end position="222"/>
    </location>
</feature>
<dbReference type="Proteomes" id="UP000183639">
    <property type="component" value="Unassembled WGS sequence"/>
</dbReference>
<evidence type="ECO:0000256" key="5">
    <source>
        <dbReference type="ARBA" id="ARBA00023136"/>
    </source>
</evidence>
<sequence>MLFFSMLLLGAVIGFVGAGGAGVTITLLTVGFHVPIHTALAVALASMVFTMLSGTISHFRQKEVIVKTGAIIGLGGISGAFIGANVSNKMPADFLSEITGLMLFSSAIILYIKLYHDKWLAAHTPMRSELLTGHKLWIYGLITGIITGFLSGAFGIGAAAYIQLALMVIFGVPLLQTIGTCMMIILPISAAGGLGYLFNDRLDFMIFIQTLAGLMLGAWFGAKGTHLAPLPLLKAAIVALPTIGGITMILFH</sequence>
<accession>A0A1I3FXW1</accession>
<organism evidence="7 8">
    <name type="scientific">Selenomonas ruminantium</name>
    <dbReference type="NCBI Taxonomy" id="971"/>
    <lineage>
        <taxon>Bacteria</taxon>
        <taxon>Bacillati</taxon>
        <taxon>Bacillota</taxon>
        <taxon>Negativicutes</taxon>
        <taxon>Selenomonadales</taxon>
        <taxon>Selenomonadaceae</taxon>
        <taxon>Selenomonas</taxon>
    </lineage>
</organism>
<gene>
    <name evidence="7" type="ORF">SAMN04487861_11823</name>
</gene>
<dbReference type="PANTHER" id="PTHR43701:SF2">
    <property type="entry name" value="MEMBRANE TRANSPORTER PROTEIN YJNA-RELATED"/>
    <property type="match status" value="1"/>
</dbReference>
<dbReference type="EMBL" id="FOQK01000018">
    <property type="protein sequence ID" value="SFI16078.1"/>
    <property type="molecule type" value="Genomic_DNA"/>
</dbReference>
<feature type="transmembrane region" description="Helical" evidence="6">
    <location>
        <begin position="174"/>
        <end position="197"/>
    </location>
</feature>
<evidence type="ECO:0000256" key="6">
    <source>
        <dbReference type="RuleBase" id="RU363041"/>
    </source>
</evidence>
<dbReference type="OrthoDB" id="5457526at2"/>
<protein>
    <recommendedName>
        <fullName evidence="6">Probable membrane transporter protein</fullName>
    </recommendedName>
</protein>
<comment type="similarity">
    <text evidence="2 6">Belongs to the 4-toluene sulfonate uptake permease (TSUP) (TC 2.A.102) family.</text>
</comment>
<proteinExistence type="inferred from homology"/>
<dbReference type="InterPro" id="IPR051598">
    <property type="entry name" value="TSUP/Inactive_protease-like"/>
</dbReference>
<feature type="transmembrane region" description="Helical" evidence="6">
    <location>
        <begin position="94"/>
        <end position="115"/>
    </location>
</feature>
<evidence type="ECO:0000313" key="8">
    <source>
        <dbReference type="Proteomes" id="UP000183639"/>
    </source>
</evidence>
<keyword evidence="3 6" id="KW-0812">Transmembrane</keyword>
<keyword evidence="6" id="KW-1003">Cell membrane</keyword>
<keyword evidence="5 6" id="KW-0472">Membrane</keyword>